<evidence type="ECO:0000256" key="2">
    <source>
        <dbReference type="SAM" id="MobiDB-lite"/>
    </source>
</evidence>
<evidence type="ECO:0000313" key="4">
    <source>
        <dbReference type="EMBL" id="KTB10809.1"/>
    </source>
</evidence>
<feature type="compositionally biased region" description="Polar residues" evidence="2">
    <location>
        <begin position="753"/>
        <end position="766"/>
    </location>
</feature>
<dbReference type="EMBL" id="LLZZ01000045">
    <property type="protein sequence ID" value="KTB10809.1"/>
    <property type="molecule type" value="Genomic_DNA"/>
</dbReference>
<comment type="caution">
    <text evidence="4">The sequence shown here is derived from an EMBL/GenBank/DDBJ whole genome shotgun (WGS) entry which is preliminary data.</text>
</comment>
<name>A0A0W0DD47_CANGB</name>
<dbReference type="CDD" id="cd00063">
    <property type="entry name" value="FN3"/>
    <property type="match status" value="1"/>
</dbReference>
<dbReference type="SUPFAM" id="SSF49265">
    <property type="entry name" value="Fibronectin type III"/>
    <property type="match status" value="1"/>
</dbReference>
<feature type="domain" description="Fibronectin type-III" evidence="3">
    <location>
        <begin position="37"/>
        <end position="133"/>
    </location>
</feature>
<accession>A0A0W0DD47</accession>
<dbReference type="Proteomes" id="UP000054886">
    <property type="component" value="Unassembled WGS sequence"/>
</dbReference>
<feature type="region of interest" description="Disordered" evidence="2">
    <location>
        <begin position="880"/>
        <end position="994"/>
    </location>
</feature>
<dbReference type="AlphaFoldDB" id="A0A0W0DD47"/>
<dbReference type="VEuPathDB" id="FungiDB:B1J91_L01221g"/>
<keyword evidence="1" id="KW-0175">Coiled coil</keyword>
<evidence type="ECO:0000259" key="3">
    <source>
        <dbReference type="SMART" id="SM00060"/>
    </source>
</evidence>
<dbReference type="InterPro" id="IPR036116">
    <property type="entry name" value="FN3_sf"/>
</dbReference>
<gene>
    <name evidence="4" type="ORF">AO440_003834</name>
</gene>
<dbReference type="SMART" id="SM00060">
    <property type="entry name" value="FN3"/>
    <property type="match status" value="1"/>
</dbReference>
<dbReference type="VEuPathDB" id="FungiDB:GWK60_L05093"/>
<protein>
    <recommendedName>
        <fullName evidence="3">Fibronectin type-III domain-containing protein</fullName>
    </recommendedName>
</protein>
<evidence type="ECO:0000256" key="1">
    <source>
        <dbReference type="SAM" id="Coils"/>
    </source>
</evidence>
<dbReference type="InterPro" id="IPR003961">
    <property type="entry name" value="FN3_dom"/>
</dbReference>
<feature type="compositionally biased region" description="Polar residues" evidence="2">
    <location>
        <begin position="727"/>
        <end position="746"/>
    </location>
</feature>
<organism evidence="4 5">
    <name type="scientific">Candida glabrata</name>
    <name type="common">Yeast</name>
    <name type="synonym">Torulopsis glabrata</name>
    <dbReference type="NCBI Taxonomy" id="5478"/>
    <lineage>
        <taxon>Eukaryota</taxon>
        <taxon>Fungi</taxon>
        <taxon>Dikarya</taxon>
        <taxon>Ascomycota</taxon>
        <taxon>Saccharomycotina</taxon>
        <taxon>Saccharomycetes</taxon>
        <taxon>Saccharomycetales</taxon>
        <taxon>Saccharomycetaceae</taxon>
        <taxon>Nakaseomyces</taxon>
    </lineage>
</organism>
<dbReference type="VEuPathDB" id="FungiDB:CAGL0L01221g"/>
<dbReference type="InterPro" id="IPR013783">
    <property type="entry name" value="Ig-like_fold"/>
</dbReference>
<evidence type="ECO:0000313" key="5">
    <source>
        <dbReference type="Proteomes" id="UP000054886"/>
    </source>
</evidence>
<dbReference type="VEuPathDB" id="FungiDB:GVI51_L01001"/>
<feature type="coiled-coil region" evidence="1">
    <location>
        <begin position="306"/>
        <end position="370"/>
    </location>
</feature>
<feature type="compositionally biased region" description="Polar residues" evidence="2">
    <location>
        <begin position="978"/>
        <end position="988"/>
    </location>
</feature>
<feature type="compositionally biased region" description="Polar residues" evidence="2">
    <location>
        <begin position="915"/>
        <end position="941"/>
    </location>
</feature>
<reference evidence="4 5" key="1">
    <citation type="submission" date="2015-10" db="EMBL/GenBank/DDBJ databases">
        <title>Draft genomes sequences of Candida glabrata isolates 1A, 1B, 2A, 2B, 3A and 3B.</title>
        <authorList>
            <person name="Haavelsrud O.E."/>
            <person name="Gaustad P."/>
        </authorList>
    </citation>
    <scope>NUCLEOTIDE SEQUENCE [LARGE SCALE GENOMIC DNA]</scope>
    <source>
        <strain evidence="4">910700640</strain>
    </source>
</reference>
<feature type="compositionally biased region" description="Polar residues" evidence="2">
    <location>
        <begin position="956"/>
        <end position="968"/>
    </location>
</feature>
<proteinExistence type="predicted"/>
<dbReference type="Gene3D" id="2.60.40.10">
    <property type="entry name" value="Immunoglobulins"/>
    <property type="match status" value="1"/>
</dbReference>
<sequence length="994" mass="111612">MFHLFVAFLAFSWLLYRLVRFITIPVSSIVVTLGVKTPPTTKVSIDKITSDSITIHWENEPLNQDSKEVNTDSGNGYTNEYSICHYILYLNNKQIAVFHNSPNALYTCCAITGLEHGMEYQLDFVSVNKLGYVNKLPSIYCKTDAITGNGIDKTDIIHNNEFNDQMDNSQKTTRWRRNTLVKKLTSTFSGDSSQSKISTDNYGLSVNGFNAGSNLQSYTSLTTLKDLENYTIDDLKKILVCSQEDLHDVLAQEKSISEDFQESQVQLQMELDNLKTSWSHEMNLRKSLKSSIKSLENSKLLTDTKSEKVKKKINELRFKISRMEKDMKEWEKENSLYHTADLGGKYDTMIKEIGDTEMQLLQQVQNLQSEIQIGEANYKDIVSRKPILTKVKSKVGKETINSLSSDKQENALPIIRDLEFLLTDTSKLYQHNSKLASLSNDSKIMKFIKTQKSMDQKKDSKWKAKFEKIQTTIKELEGKLTEMESQKQGNDLNDEGNVYKISSSDNIQNYQNILAQNYQNISMNQNDTPQLLPNSKLSDGLEQVNSNGLSNDSPVLSNDIDMANQTPLILHHPASYNGLNPPINFQVMSPPNQVAYMNQETRQFSSGSNAVGSVMSAGAQSNHTNNSVWNNSYPYENADNNLEYENTNHLLTGLEDMIHDEADYPESISNYSNVFTVDQLDNYWNKKRSIPLKSNAAHSTNTGVSNIHAAAEMLSPQASALSQSSQVDNKLGTSYSQDRIPLSSSPLGPYTHAHSSSLGVPQSHTQHLLSSSLNNSVLGKYQDQFGFQQGSNYYGNSRPLASNINGLSNGLPSPHQNENETGPVSFNFLPNYAHNDDILVNQVHLNNSFGVNDIGQHNINEEAFQNSRMVDNASNIWNTIQLNNDDPKSVSNMESKESSSTIHEPTTPKAHKRNQSNSSIASWTRLSWKSLTTSNPTSPQRGSIHEPALEEEDQRPNSQGHANGQERPTNGRKMSRLLSRSTMNNLFKKSTHDS</sequence>
<feature type="region of interest" description="Disordered" evidence="2">
    <location>
        <begin position="720"/>
        <end position="766"/>
    </location>
</feature>